<evidence type="ECO:0000259" key="5">
    <source>
        <dbReference type="Pfam" id="PF07731"/>
    </source>
</evidence>
<sequence length="470" mass="52039">MVSRRDFFLGASAITAAVATSAVSRVSLAGIPEAVSQSSADTMPPLQPQNGRPYNPVVTLNGWTLPWRMNNGVKEFHLVAEPVVRELAPGYKAHLWGYNGQSPGPTIEVVEGDRVRIFVTNKLPEHTSIHWHGQRLPNGMDGVSGLTQPAIPVGKTFVYEFEARRPGTFMYHPHADEMTQMAMGMMGFWVTHPKSHHPLISEVDRDFCFLLNAYDIEPGAYTPKIMTMLDFNLWTFNSRIFPGIDPLVVRQNDKVRLRVGNLTMTNHPIHLHGHEFEVTGTDGGPTPVGARWPEVTTDIAVGQMRQVEFLADEEGDWAFHCHKSHHTMNAMGHDVPTLIGVDHREMTRKIAKIIPDYMVMGERGMADMAEMQMPLPANTAPMMTGDGPFGSVEMGGMFTMLKVRKDQPAGDYRDPGWFKHPAGSVAYEWTGEVAKPARSTAAGGQSMPLKQPLAEPVEVQVRKPGSHAEH</sequence>
<protein>
    <submittedName>
        <fullName evidence="7">Copper oxidase</fullName>
    </submittedName>
</protein>
<dbReference type="InterPro" id="IPR045087">
    <property type="entry name" value="Cu-oxidase_fam"/>
</dbReference>
<evidence type="ECO:0000256" key="3">
    <source>
        <dbReference type="ARBA" id="ARBA00023008"/>
    </source>
</evidence>
<dbReference type="Pfam" id="PF07731">
    <property type="entry name" value="Cu-oxidase_2"/>
    <property type="match status" value="1"/>
</dbReference>
<feature type="region of interest" description="Disordered" evidence="4">
    <location>
        <begin position="438"/>
        <end position="470"/>
    </location>
</feature>
<evidence type="ECO:0000256" key="4">
    <source>
        <dbReference type="SAM" id="MobiDB-lite"/>
    </source>
</evidence>
<dbReference type="CDD" id="cd13860">
    <property type="entry name" value="CuRO_1_2dMco_1"/>
    <property type="match status" value="1"/>
</dbReference>
<comment type="caution">
    <text evidence="7">The sequence shown here is derived from an EMBL/GenBank/DDBJ whole genome shotgun (WGS) entry which is preliminary data.</text>
</comment>
<evidence type="ECO:0000256" key="2">
    <source>
        <dbReference type="ARBA" id="ARBA00023002"/>
    </source>
</evidence>
<accession>A0ABU5P4M1</accession>
<keyword evidence="8" id="KW-1185">Reference proteome</keyword>
<dbReference type="Proteomes" id="UP001292571">
    <property type="component" value="Unassembled WGS sequence"/>
</dbReference>
<name>A0ABU5P4M1_9PSED</name>
<dbReference type="CDD" id="cd04202">
    <property type="entry name" value="CuRO_D2_2dMcoN_like"/>
    <property type="match status" value="1"/>
</dbReference>
<keyword evidence="3" id="KW-0186">Copper</keyword>
<dbReference type="InterPro" id="IPR006311">
    <property type="entry name" value="TAT_signal"/>
</dbReference>
<dbReference type="Pfam" id="PF07732">
    <property type="entry name" value="Cu-oxidase_3"/>
    <property type="match status" value="1"/>
</dbReference>
<dbReference type="RefSeq" id="WP_322948086.1">
    <property type="nucleotide sequence ID" value="NZ_JAYEET010000003.1"/>
</dbReference>
<dbReference type="InterPro" id="IPR011707">
    <property type="entry name" value="Cu-oxidase-like_N"/>
</dbReference>
<dbReference type="InterPro" id="IPR011706">
    <property type="entry name" value="Cu-oxidase_C"/>
</dbReference>
<organism evidence="7 8">
    <name type="scientific">Pseudomonas spirodelae</name>
    <dbReference type="NCBI Taxonomy" id="3101751"/>
    <lineage>
        <taxon>Bacteria</taxon>
        <taxon>Pseudomonadati</taxon>
        <taxon>Pseudomonadota</taxon>
        <taxon>Gammaproteobacteria</taxon>
        <taxon>Pseudomonadales</taxon>
        <taxon>Pseudomonadaceae</taxon>
        <taxon>Pseudomonas</taxon>
    </lineage>
</organism>
<evidence type="ECO:0000313" key="7">
    <source>
        <dbReference type="EMBL" id="MEA1604615.1"/>
    </source>
</evidence>
<dbReference type="EMBL" id="JAYEET010000003">
    <property type="protein sequence ID" value="MEA1604615.1"/>
    <property type="molecule type" value="Genomic_DNA"/>
</dbReference>
<dbReference type="PANTHER" id="PTHR11709:SF394">
    <property type="entry name" value="FI03373P-RELATED"/>
    <property type="match status" value="1"/>
</dbReference>
<dbReference type="PROSITE" id="PS51318">
    <property type="entry name" value="TAT"/>
    <property type="match status" value="1"/>
</dbReference>
<dbReference type="PANTHER" id="PTHR11709">
    <property type="entry name" value="MULTI-COPPER OXIDASE"/>
    <property type="match status" value="1"/>
</dbReference>
<proteinExistence type="predicted"/>
<dbReference type="Gene3D" id="2.60.40.420">
    <property type="entry name" value="Cupredoxins - blue copper proteins"/>
    <property type="match status" value="2"/>
</dbReference>
<feature type="domain" description="Plastocyanin-like" evidence="5">
    <location>
        <begin position="222"/>
        <end position="335"/>
    </location>
</feature>
<gene>
    <name evidence="7" type="ORF">SOP97_02125</name>
</gene>
<feature type="domain" description="Plastocyanin-like" evidence="6">
    <location>
        <begin position="90"/>
        <end position="195"/>
    </location>
</feature>
<dbReference type="InterPro" id="IPR002355">
    <property type="entry name" value="Cu_oxidase_Cu_BS"/>
</dbReference>
<evidence type="ECO:0000256" key="1">
    <source>
        <dbReference type="ARBA" id="ARBA00022723"/>
    </source>
</evidence>
<keyword evidence="1" id="KW-0479">Metal-binding</keyword>
<dbReference type="InterPro" id="IPR008972">
    <property type="entry name" value="Cupredoxin"/>
</dbReference>
<dbReference type="PROSITE" id="PS00080">
    <property type="entry name" value="MULTICOPPER_OXIDASE2"/>
    <property type="match status" value="1"/>
</dbReference>
<keyword evidence="2" id="KW-0560">Oxidoreductase</keyword>
<reference evidence="7 8" key="1">
    <citation type="submission" date="2023-12" db="EMBL/GenBank/DDBJ databases">
        <title>Pseudomonas sp. T5W1.</title>
        <authorList>
            <person name="Maltman C."/>
        </authorList>
    </citation>
    <scope>NUCLEOTIDE SEQUENCE [LARGE SCALE GENOMIC DNA]</scope>
    <source>
        <strain evidence="7 8">T5W1</strain>
    </source>
</reference>
<dbReference type="SUPFAM" id="SSF49503">
    <property type="entry name" value="Cupredoxins"/>
    <property type="match status" value="2"/>
</dbReference>
<evidence type="ECO:0000313" key="8">
    <source>
        <dbReference type="Proteomes" id="UP001292571"/>
    </source>
</evidence>
<evidence type="ECO:0000259" key="6">
    <source>
        <dbReference type="Pfam" id="PF07732"/>
    </source>
</evidence>